<sequence length="255" mass="29176">EDKPFYMMDVHENQQNLISNVSKLDIDEENPTEVTPLTNAKVNEEEEVVPFMIPEPYDWTTSLLSQICREGDIHRLRLFIEFSRQTSICAQVASNIIGQLDVDTGLSPLHHAARHQQLNVCVMLLSNIELVSGVNIKDEHGRTPMYSAFRLSNHTLNSANEVLSENDFGTQFQDSETWQQEYNHTILSSHHPIIYLFARTNGDVNVRDKYLLTLLHYAVARQNLAGVKQLIALNADIEVSLIKKQLRKQWSHIEA</sequence>
<evidence type="ECO:0000256" key="1">
    <source>
        <dbReference type="ARBA" id="ARBA00022737"/>
    </source>
</evidence>
<dbReference type="PANTHER" id="PTHR24180:SF45">
    <property type="entry name" value="POLY [ADP-RIBOSE] POLYMERASE TANKYRASE"/>
    <property type="match status" value="1"/>
</dbReference>
<evidence type="ECO:0000313" key="4">
    <source>
        <dbReference type="Proteomes" id="UP000663838"/>
    </source>
</evidence>
<evidence type="ECO:0000313" key="3">
    <source>
        <dbReference type="EMBL" id="CAF4932102.1"/>
    </source>
</evidence>
<gene>
    <name evidence="3" type="ORF">TOA249_LOCUS32823</name>
</gene>
<dbReference type="SUPFAM" id="SSF48403">
    <property type="entry name" value="Ankyrin repeat"/>
    <property type="match status" value="1"/>
</dbReference>
<dbReference type="InterPro" id="IPR002110">
    <property type="entry name" value="Ankyrin_rpt"/>
</dbReference>
<name>A0A821X2S5_9BILA</name>
<organism evidence="3 4">
    <name type="scientific">Rotaria socialis</name>
    <dbReference type="NCBI Taxonomy" id="392032"/>
    <lineage>
        <taxon>Eukaryota</taxon>
        <taxon>Metazoa</taxon>
        <taxon>Spiralia</taxon>
        <taxon>Gnathifera</taxon>
        <taxon>Rotifera</taxon>
        <taxon>Eurotatoria</taxon>
        <taxon>Bdelloidea</taxon>
        <taxon>Philodinida</taxon>
        <taxon>Philodinidae</taxon>
        <taxon>Rotaria</taxon>
    </lineage>
</organism>
<dbReference type="InterPro" id="IPR051637">
    <property type="entry name" value="Ank_repeat_dom-contain_49"/>
</dbReference>
<comment type="caution">
    <text evidence="3">The sequence shown here is derived from an EMBL/GenBank/DDBJ whole genome shotgun (WGS) entry which is preliminary data.</text>
</comment>
<evidence type="ECO:0000256" key="2">
    <source>
        <dbReference type="ARBA" id="ARBA00023043"/>
    </source>
</evidence>
<dbReference type="EMBL" id="CAJOBS010008827">
    <property type="protein sequence ID" value="CAF4932102.1"/>
    <property type="molecule type" value="Genomic_DNA"/>
</dbReference>
<dbReference type="SMART" id="SM00248">
    <property type="entry name" value="ANK"/>
    <property type="match status" value="2"/>
</dbReference>
<dbReference type="AlphaFoldDB" id="A0A821X2S5"/>
<protein>
    <submittedName>
        <fullName evidence="3">Uncharacterized protein</fullName>
    </submittedName>
</protein>
<dbReference type="InterPro" id="IPR036770">
    <property type="entry name" value="Ankyrin_rpt-contain_sf"/>
</dbReference>
<dbReference type="Pfam" id="PF00023">
    <property type="entry name" value="Ank"/>
    <property type="match status" value="1"/>
</dbReference>
<keyword evidence="1" id="KW-0677">Repeat</keyword>
<dbReference type="PANTHER" id="PTHR24180">
    <property type="entry name" value="CYCLIN-DEPENDENT KINASE INHIBITOR 2C-RELATED"/>
    <property type="match status" value="1"/>
</dbReference>
<proteinExistence type="predicted"/>
<keyword evidence="2" id="KW-0040">ANK repeat</keyword>
<dbReference type="Gene3D" id="1.25.40.20">
    <property type="entry name" value="Ankyrin repeat-containing domain"/>
    <property type="match status" value="2"/>
</dbReference>
<reference evidence="3" key="1">
    <citation type="submission" date="2021-02" db="EMBL/GenBank/DDBJ databases">
        <authorList>
            <person name="Nowell W R."/>
        </authorList>
    </citation>
    <scope>NUCLEOTIDE SEQUENCE</scope>
</reference>
<accession>A0A821X2S5</accession>
<feature type="non-terminal residue" evidence="3">
    <location>
        <position position="1"/>
    </location>
</feature>
<dbReference type="Proteomes" id="UP000663838">
    <property type="component" value="Unassembled WGS sequence"/>
</dbReference>